<feature type="chain" id="PRO_5040846147" evidence="2">
    <location>
        <begin position="27"/>
        <end position="305"/>
    </location>
</feature>
<feature type="signal peptide" evidence="2">
    <location>
        <begin position="1"/>
        <end position="26"/>
    </location>
</feature>
<gene>
    <name evidence="4" type="ORF">OMP40_07590</name>
</gene>
<accession>A0A9X4KR28</accession>
<dbReference type="InterPro" id="IPR037053">
    <property type="entry name" value="Phage_tail_collar_dom_sf"/>
</dbReference>
<evidence type="ECO:0000256" key="2">
    <source>
        <dbReference type="SAM" id="SignalP"/>
    </source>
</evidence>
<name>A0A9X4KR28_9BACL</name>
<evidence type="ECO:0000256" key="1">
    <source>
        <dbReference type="SAM" id="MobiDB-lite"/>
    </source>
</evidence>
<dbReference type="SUPFAM" id="SSF88874">
    <property type="entry name" value="Receptor-binding domain of short tail fibre protein gp12"/>
    <property type="match status" value="1"/>
</dbReference>
<dbReference type="EMBL" id="JAPDIA010000003">
    <property type="protein sequence ID" value="MDG0809255.1"/>
    <property type="molecule type" value="Genomic_DNA"/>
</dbReference>
<feature type="domain" description="Phage tail collar" evidence="3">
    <location>
        <begin position="233"/>
        <end position="288"/>
    </location>
</feature>
<sequence length="305" mass="28803">MYVSKKAILIVAGLLIALLSGASVYAATAATANKQTSTIYACAKGDGQIRLVAKGASCKKTEKAISWNVVGPKGDKGERGAAGPAGPMGAKGDTGATGPAGAAGTTGPTGATGPQGAKGDTGVGGPTGAAGPQGVKGDTGAAGPAGPQGPQGVKGDAGDAGATGPQGPKGDTGPAGAVGPQGAKGDTGPEGATGPQGPQGPPGTPGAAGPKFGDPFIADGSAGEGGSSAGYIGEVWLFAGNFAPAGTHVCDGSLLPIAQNTPLFALIGNQYGGDGKTTFALPDLQDYAPAGVSYVINISGIFPPR</sequence>
<dbReference type="PANTHER" id="PTHR24023:SF1082">
    <property type="entry name" value="COLLAGEN TRIPLE HELIX REPEAT"/>
    <property type="match status" value="1"/>
</dbReference>
<dbReference type="Gene3D" id="3.90.1340.10">
    <property type="entry name" value="Phage tail collar domain"/>
    <property type="match status" value="1"/>
</dbReference>
<dbReference type="RefSeq" id="WP_277530460.1">
    <property type="nucleotide sequence ID" value="NZ_JAPDIA010000003.1"/>
</dbReference>
<dbReference type="Proteomes" id="UP001153404">
    <property type="component" value="Unassembled WGS sequence"/>
</dbReference>
<evidence type="ECO:0000313" key="5">
    <source>
        <dbReference type="Proteomes" id="UP001153404"/>
    </source>
</evidence>
<dbReference type="Pfam" id="PF01391">
    <property type="entry name" value="Collagen"/>
    <property type="match status" value="2"/>
</dbReference>
<organism evidence="4 5">
    <name type="scientific">Cohnella rhizosphaerae</name>
    <dbReference type="NCBI Taxonomy" id="1457232"/>
    <lineage>
        <taxon>Bacteria</taxon>
        <taxon>Bacillati</taxon>
        <taxon>Bacillota</taxon>
        <taxon>Bacilli</taxon>
        <taxon>Bacillales</taxon>
        <taxon>Paenibacillaceae</taxon>
        <taxon>Cohnella</taxon>
    </lineage>
</organism>
<protein>
    <submittedName>
        <fullName evidence="4">Tail fiber protein</fullName>
    </submittedName>
</protein>
<evidence type="ECO:0000313" key="4">
    <source>
        <dbReference type="EMBL" id="MDG0809255.1"/>
    </source>
</evidence>
<feature type="compositionally biased region" description="Gly residues" evidence="1">
    <location>
        <begin position="119"/>
        <end position="128"/>
    </location>
</feature>
<dbReference type="Pfam" id="PF07484">
    <property type="entry name" value="Collar"/>
    <property type="match status" value="1"/>
</dbReference>
<evidence type="ECO:0000259" key="3">
    <source>
        <dbReference type="Pfam" id="PF07484"/>
    </source>
</evidence>
<proteinExistence type="predicted"/>
<comment type="caution">
    <text evidence="4">The sequence shown here is derived from an EMBL/GenBank/DDBJ whole genome shotgun (WGS) entry which is preliminary data.</text>
</comment>
<dbReference type="InterPro" id="IPR011083">
    <property type="entry name" value="Phage_tail_collar_dom"/>
</dbReference>
<feature type="compositionally biased region" description="Low complexity" evidence="1">
    <location>
        <begin position="81"/>
        <end position="118"/>
    </location>
</feature>
<feature type="region of interest" description="Disordered" evidence="1">
    <location>
        <begin position="69"/>
        <end position="221"/>
    </location>
</feature>
<dbReference type="AlphaFoldDB" id="A0A9X4KR28"/>
<dbReference type="PANTHER" id="PTHR24023">
    <property type="entry name" value="COLLAGEN ALPHA"/>
    <property type="match status" value="1"/>
</dbReference>
<dbReference type="InterPro" id="IPR008160">
    <property type="entry name" value="Collagen"/>
</dbReference>
<dbReference type="InterPro" id="IPR050149">
    <property type="entry name" value="Collagen_superfamily"/>
</dbReference>
<keyword evidence="5" id="KW-1185">Reference proteome</keyword>
<dbReference type="GO" id="GO:0005615">
    <property type="term" value="C:extracellular space"/>
    <property type="evidence" value="ECO:0007669"/>
    <property type="project" value="TreeGrafter"/>
</dbReference>
<dbReference type="GO" id="GO:0031012">
    <property type="term" value="C:extracellular matrix"/>
    <property type="evidence" value="ECO:0007669"/>
    <property type="project" value="TreeGrafter"/>
</dbReference>
<reference evidence="4" key="1">
    <citation type="submission" date="2022-10" db="EMBL/GenBank/DDBJ databases">
        <title>Comparative genomic analysis of Cohnella hashimotonis sp. nov., isolated from the International Space Station.</title>
        <authorList>
            <person name="Simpson A."/>
            <person name="Venkateswaran K."/>
        </authorList>
    </citation>
    <scope>NUCLEOTIDE SEQUENCE</scope>
    <source>
        <strain evidence="4">DSM 28161</strain>
    </source>
</reference>
<keyword evidence="2" id="KW-0732">Signal</keyword>
<feature type="compositionally biased region" description="Low complexity" evidence="1">
    <location>
        <begin position="129"/>
        <end position="151"/>
    </location>
</feature>